<proteinExistence type="predicted"/>
<keyword evidence="15 16" id="KW-0472">Membrane</keyword>
<feature type="transmembrane region" description="Helical" evidence="16">
    <location>
        <begin position="59"/>
        <end position="77"/>
    </location>
</feature>
<dbReference type="EMBL" id="CP002083">
    <property type="protein sequence ID" value="ADJ25032.1"/>
    <property type="molecule type" value="Genomic_DNA"/>
</dbReference>
<dbReference type="GO" id="GO:0020037">
    <property type="term" value="F:heme binding"/>
    <property type="evidence" value="ECO:0007669"/>
    <property type="project" value="InterPro"/>
</dbReference>
<dbReference type="RefSeq" id="WP_013217191.1">
    <property type="nucleotide sequence ID" value="NC_014313.1"/>
</dbReference>
<comment type="subcellular location">
    <subcellularLocation>
        <location evidence="3">Membrane</location>
        <topology evidence="3">Multi-pass membrane protein</topology>
    </subcellularLocation>
</comment>
<comment type="cofactor">
    <cofactor evidence="1">
        <name>heme</name>
        <dbReference type="ChEBI" id="CHEBI:30413"/>
    </cofactor>
</comment>
<dbReference type="InterPro" id="IPR000701">
    <property type="entry name" value="SuccDH_FuR_B_TM-su"/>
</dbReference>
<organism evidence="17 18">
    <name type="scientific">Hyphomicrobium denitrificans (strain ATCC 51888 / DSM 1869 / NCIMB 11706 / TK 0415)</name>
    <dbReference type="NCBI Taxonomy" id="582899"/>
    <lineage>
        <taxon>Bacteria</taxon>
        <taxon>Pseudomonadati</taxon>
        <taxon>Pseudomonadota</taxon>
        <taxon>Alphaproteobacteria</taxon>
        <taxon>Hyphomicrobiales</taxon>
        <taxon>Hyphomicrobiaceae</taxon>
        <taxon>Hyphomicrobium</taxon>
    </lineage>
</organism>
<dbReference type="GO" id="GO:0016020">
    <property type="term" value="C:membrane"/>
    <property type="evidence" value="ECO:0007669"/>
    <property type="project" value="UniProtKB-SubCell"/>
</dbReference>
<evidence type="ECO:0000256" key="16">
    <source>
        <dbReference type="SAM" id="Phobius"/>
    </source>
</evidence>
<protein>
    <recommendedName>
        <fullName evidence="6">Succinate dehydrogenase hydrophobic membrane anchor subunit</fullName>
    </recommendedName>
</protein>
<sequence length="126" mass="13633">MTMRTPLKTARYLGSAKEGADHFWKQRVTAVANVVLAVFLVWLVVSLTGADYATVKRQLGNPLVALGLLSLVLSGAIHMRLGMQTIIEDYVHGEGAKIVALMLNTFFTIVVALVSIFSVLKLSFGA</sequence>
<feature type="transmembrane region" description="Helical" evidence="16">
    <location>
        <begin position="98"/>
        <end position="120"/>
    </location>
</feature>
<evidence type="ECO:0000256" key="4">
    <source>
        <dbReference type="ARBA" id="ARBA00005163"/>
    </source>
</evidence>
<dbReference type="HOGENOM" id="CLU_151315_0_0_5"/>
<dbReference type="STRING" id="582899.Hden_3239"/>
<feature type="transmembrane region" description="Helical" evidence="16">
    <location>
        <begin position="28"/>
        <end position="47"/>
    </location>
</feature>
<dbReference type="CDD" id="cd03495">
    <property type="entry name" value="SQR_TypeC_SdhD_like"/>
    <property type="match status" value="1"/>
</dbReference>
<evidence type="ECO:0000256" key="9">
    <source>
        <dbReference type="ARBA" id="ARBA00022617"/>
    </source>
</evidence>
<dbReference type="UniPathway" id="UPA00223"/>
<evidence type="ECO:0000256" key="1">
    <source>
        <dbReference type="ARBA" id="ARBA00001971"/>
    </source>
</evidence>
<evidence type="ECO:0000313" key="17">
    <source>
        <dbReference type="EMBL" id="ADJ25032.1"/>
    </source>
</evidence>
<keyword evidence="12" id="KW-0249">Electron transport</keyword>
<gene>
    <name evidence="17" type="ordered locus">Hden_3239</name>
</gene>
<evidence type="ECO:0000256" key="7">
    <source>
        <dbReference type="ARBA" id="ARBA00022448"/>
    </source>
</evidence>
<keyword evidence="11" id="KW-0479">Metal-binding</keyword>
<dbReference type="Pfam" id="PF01127">
    <property type="entry name" value="Sdh_cyt"/>
    <property type="match status" value="1"/>
</dbReference>
<reference evidence="18" key="1">
    <citation type="journal article" date="2011" name="J. Bacteriol.">
        <title>Genome sequences of eight morphologically diverse alphaproteobacteria.</title>
        <authorList>
            <consortium name="US DOE Joint Genome Institute"/>
            <person name="Brown P.J."/>
            <person name="Kysela D.T."/>
            <person name="Buechlein A."/>
            <person name="Hemmerich C."/>
            <person name="Brun Y.V."/>
        </authorList>
    </citation>
    <scope>NUCLEOTIDE SEQUENCE [LARGE SCALE GENOMIC DNA]</scope>
    <source>
        <strain evidence="18">ATCC 51888 / DSM 1869 / NCIB 11706 / TK 0415</strain>
    </source>
</reference>
<dbReference type="GO" id="GO:0046872">
    <property type="term" value="F:metal ion binding"/>
    <property type="evidence" value="ECO:0007669"/>
    <property type="project" value="UniProtKB-KW"/>
</dbReference>
<evidence type="ECO:0000256" key="15">
    <source>
        <dbReference type="ARBA" id="ARBA00023136"/>
    </source>
</evidence>
<dbReference type="InterPro" id="IPR014312">
    <property type="entry name" value="Succ_DH_anchor"/>
</dbReference>
<name>D8JWS4_HYPDA</name>
<dbReference type="AlphaFoldDB" id="D8JWS4"/>
<evidence type="ECO:0000256" key="10">
    <source>
        <dbReference type="ARBA" id="ARBA00022692"/>
    </source>
</evidence>
<evidence type="ECO:0000256" key="12">
    <source>
        <dbReference type="ARBA" id="ARBA00022982"/>
    </source>
</evidence>
<evidence type="ECO:0000313" key="18">
    <source>
        <dbReference type="Proteomes" id="UP000002033"/>
    </source>
</evidence>
<keyword evidence="8" id="KW-0816">Tricarboxylic acid cycle</keyword>
<dbReference type="SUPFAM" id="SSF81343">
    <property type="entry name" value="Fumarate reductase respiratory complex transmembrane subunits"/>
    <property type="match status" value="1"/>
</dbReference>
<dbReference type="Proteomes" id="UP000002033">
    <property type="component" value="Chromosome"/>
</dbReference>
<comment type="pathway">
    <text evidence="4">Carbohydrate metabolism; tricarboxylic acid cycle.</text>
</comment>
<evidence type="ECO:0000256" key="2">
    <source>
        <dbReference type="ARBA" id="ARBA00004050"/>
    </source>
</evidence>
<dbReference type="InterPro" id="IPR034804">
    <property type="entry name" value="SQR/QFR_C/D"/>
</dbReference>
<accession>D8JWS4</accession>
<keyword evidence="9" id="KW-0349">Heme</keyword>
<evidence type="ECO:0000256" key="6">
    <source>
        <dbReference type="ARBA" id="ARBA00019425"/>
    </source>
</evidence>
<evidence type="ECO:0000256" key="5">
    <source>
        <dbReference type="ARBA" id="ARBA00011558"/>
    </source>
</evidence>
<keyword evidence="18" id="KW-1185">Reference proteome</keyword>
<dbReference type="GO" id="GO:0006099">
    <property type="term" value="P:tricarboxylic acid cycle"/>
    <property type="evidence" value="ECO:0007669"/>
    <property type="project" value="UniProtKB-UniPathway"/>
</dbReference>
<keyword evidence="13 16" id="KW-1133">Transmembrane helix</keyword>
<comment type="function">
    <text evidence="2">Membrane-anchoring subunit of succinate dehydrogenase (SDH).</text>
</comment>
<dbReference type="eggNOG" id="COG2142">
    <property type="taxonomic scope" value="Bacteria"/>
</dbReference>
<dbReference type="NCBIfam" id="TIGR02968">
    <property type="entry name" value="succ_dehyd_anc"/>
    <property type="match status" value="1"/>
</dbReference>
<evidence type="ECO:0000256" key="14">
    <source>
        <dbReference type="ARBA" id="ARBA00023004"/>
    </source>
</evidence>
<evidence type="ECO:0000256" key="3">
    <source>
        <dbReference type="ARBA" id="ARBA00004141"/>
    </source>
</evidence>
<dbReference type="Gene3D" id="1.20.1300.10">
    <property type="entry name" value="Fumarate reductase/succinate dehydrogenase, transmembrane subunit"/>
    <property type="match status" value="1"/>
</dbReference>
<comment type="subunit">
    <text evidence="5">Part of an enzyme complex containing four subunits: a flavoprotein, an iron-sulfur protein, plus two membrane-anchoring proteins, SdhC and SdhD.</text>
</comment>
<keyword evidence="14" id="KW-0408">Iron</keyword>
<evidence type="ECO:0000256" key="11">
    <source>
        <dbReference type="ARBA" id="ARBA00022723"/>
    </source>
</evidence>
<keyword evidence="7" id="KW-0813">Transport</keyword>
<evidence type="ECO:0000256" key="13">
    <source>
        <dbReference type="ARBA" id="ARBA00022989"/>
    </source>
</evidence>
<keyword evidence="10 16" id="KW-0812">Transmembrane</keyword>
<dbReference type="OrthoDB" id="9809280at2"/>
<dbReference type="KEGG" id="hdn:Hden_3239"/>
<evidence type="ECO:0000256" key="8">
    <source>
        <dbReference type="ARBA" id="ARBA00022532"/>
    </source>
</evidence>